<sequence length="41" mass="4438">MAMMITLALILRYFETLIPAIPIPGAKIGLPNLLLKVKGTT</sequence>
<dbReference type="AlphaFoldDB" id="A0A645GHT0"/>
<protein>
    <submittedName>
        <fullName evidence="1">Uncharacterized protein</fullName>
    </submittedName>
</protein>
<proteinExistence type="predicted"/>
<comment type="caution">
    <text evidence="1">The sequence shown here is derived from an EMBL/GenBank/DDBJ whole genome shotgun (WGS) entry which is preliminary data.</text>
</comment>
<accession>A0A645GHT0</accession>
<dbReference type="EMBL" id="VSSQ01074997">
    <property type="protein sequence ID" value="MPN25720.1"/>
    <property type="molecule type" value="Genomic_DNA"/>
</dbReference>
<organism evidence="1">
    <name type="scientific">bioreactor metagenome</name>
    <dbReference type="NCBI Taxonomy" id="1076179"/>
    <lineage>
        <taxon>unclassified sequences</taxon>
        <taxon>metagenomes</taxon>
        <taxon>ecological metagenomes</taxon>
    </lineage>
</organism>
<gene>
    <name evidence="1" type="ORF">SDC9_173134</name>
</gene>
<evidence type="ECO:0000313" key="1">
    <source>
        <dbReference type="EMBL" id="MPN25720.1"/>
    </source>
</evidence>
<name>A0A645GHT0_9ZZZZ</name>
<reference evidence="1" key="1">
    <citation type="submission" date="2019-08" db="EMBL/GenBank/DDBJ databases">
        <authorList>
            <person name="Kucharzyk K."/>
            <person name="Murdoch R.W."/>
            <person name="Higgins S."/>
            <person name="Loffler F."/>
        </authorList>
    </citation>
    <scope>NUCLEOTIDE SEQUENCE</scope>
</reference>